<evidence type="ECO:0000256" key="1">
    <source>
        <dbReference type="ARBA" id="ARBA00004141"/>
    </source>
</evidence>
<sequence length="307" mass="34557">MSTSSTNSGWVLYHYTPSKGGAIAVTVLFIVLTIFYTIQFIWDAKQSSKEIYDDPFKSEEKDYSTSEISPSKDYKELKISSTTLVFIPFLIGCIMEIIGYIGRALSSSNPQATGPYIIQSILLLIAPALYAATIYMIFGRMLQVLRCQSLMIISSRFGTSFFVFGDVVSFFMQAAGGGLMSQDGSRKTGSNVITGGLVVQVVFFAFFIINELRFAWRVRSVCPFYQYISKRWQFLNFTLLISSVLIMVRSIVRLVEFAQGSDGFIISHEYFIYVFDAIPILLVVITFIVGSYFGSIFQTIRECQTLK</sequence>
<feature type="transmembrane region" description="Helical" evidence="6">
    <location>
        <begin position="192"/>
        <end position="212"/>
    </location>
</feature>
<accession>A0A1G4M900</accession>
<dbReference type="InterPro" id="IPR007568">
    <property type="entry name" value="RTA1"/>
</dbReference>
<dbReference type="AlphaFoldDB" id="A0A1G4M900"/>
<feature type="transmembrane region" description="Helical" evidence="6">
    <location>
        <begin position="117"/>
        <end position="138"/>
    </location>
</feature>
<dbReference type="STRING" id="4955.A0A1G4M900"/>
<name>A0A1G4M900_LACFM</name>
<evidence type="ECO:0000256" key="3">
    <source>
        <dbReference type="ARBA" id="ARBA00022692"/>
    </source>
</evidence>
<evidence type="ECO:0000256" key="5">
    <source>
        <dbReference type="ARBA" id="ARBA00023136"/>
    </source>
</evidence>
<gene>
    <name evidence="7" type="ORF">LAFE_0C01706G</name>
</gene>
<dbReference type="Proteomes" id="UP000190831">
    <property type="component" value="Chromosome C"/>
</dbReference>
<dbReference type="OMA" id="LMKHEVF"/>
<dbReference type="PANTHER" id="PTHR31465">
    <property type="entry name" value="PROTEIN RTA1-RELATED"/>
    <property type="match status" value="1"/>
</dbReference>
<feature type="transmembrane region" description="Helical" evidence="6">
    <location>
        <begin position="272"/>
        <end position="297"/>
    </location>
</feature>
<evidence type="ECO:0000256" key="2">
    <source>
        <dbReference type="ARBA" id="ARBA00009969"/>
    </source>
</evidence>
<protein>
    <submittedName>
        <fullName evidence="7">LAFE_0C01706g1_1</fullName>
    </submittedName>
</protein>
<proteinExistence type="inferred from homology"/>
<dbReference type="Pfam" id="PF04479">
    <property type="entry name" value="RTA1"/>
    <property type="match status" value="1"/>
</dbReference>
<dbReference type="OrthoDB" id="3358017at2759"/>
<evidence type="ECO:0000256" key="6">
    <source>
        <dbReference type="SAM" id="Phobius"/>
    </source>
</evidence>
<evidence type="ECO:0000313" key="7">
    <source>
        <dbReference type="EMBL" id="SCW00326.1"/>
    </source>
</evidence>
<keyword evidence="8" id="KW-1185">Reference proteome</keyword>
<feature type="transmembrane region" description="Helical" evidence="6">
    <location>
        <begin position="20"/>
        <end position="42"/>
    </location>
</feature>
<keyword evidence="4 6" id="KW-1133">Transmembrane helix</keyword>
<dbReference type="PANTHER" id="PTHR31465:SF1">
    <property type="entry name" value="PROTEIN RTA1-RELATED"/>
    <property type="match status" value="1"/>
</dbReference>
<feature type="transmembrane region" description="Helical" evidence="6">
    <location>
        <begin position="233"/>
        <end position="252"/>
    </location>
</feature>
<dbReference type="GO" id="GO:0016020">
    <property type="term" value="C:membrane"/>
    <property type="evidence" value="ECO:0007669"/>
    <property type="project" value="UniProtKB-SubCell"/>
</dbReference>
<keyword evidence="3 6" id="KW-0812">Transmembrane</keyword>
<dbReference type="EMBL" id="LT598485">
    <property type="protein sequence ID" value="SCW00326.1"/>
    <property type="molecule type" value="Genomic_DNA"/>
</dbReference>
<reference evidence="7 8" key="1">
    <citation type="submission" date="2016-03" db="EMBL/GenBank/DDBJ databases">
        <authorList>
            <person name="Devillers H."/>
        </authorList>
    </citation>
    <scope>NUCLEOTIDE SEQUENCE [LARGE SCALE GENOMIC DNA]</scope>
    <source>
        <strain evidence="7">CBS 6772</strain>
    </source>
</reference>
<comment type="subcellular location">
    <subcellularLocation>
        <location evidence="1">Membrane</location>
        <topology evidence="1">Multi-pass membrane protein</topology>
    </subcellularLocation>
</comment>
<evidence type="ECO:0000313" key="8">
    <source>
        <dbReference type="Proteomes" id="UP000190831"/>
    </source>
</evidence>
<organism evidence="7 8">
    <name type="scientific">Lachancea fermentati</name>
    <name type="common">Zygosaccharomyces fermentati</name>
    <dbReference type="NCBI Taxonomy" id="4955"/>
    <lineage>
        <taxon>Eukaryota</taxon>
        <taxon>Fungi</taxon>
        <taxon>Dikarya</taxon>
        <taxon>Ascomycota</taxon>
        <taxon>Saccharomycotina</taxon>
        <taxon>Saccharomycetes</taxon>
        <taxon>Saccharomycetales</taxon>
        <taxon>Saccharomycetaceae</taxon>
        <taxon>Lachancea</taxon>
    </lineage>
</organism>
<evidence type="ECO:0000256" key="4">
    <source>
        <dbReference type="ARBA" id="ARBA00022989"/>
    </source>
</evidence>
<comment type="similarity">
    <text evidence="2">Belongs to the lipid-translocating exporter (LTE) (TC 9.A.26.1) family.</text>
</comment>
<keyword evidence="5 6" id="KW-0472">Membrane</keyword>
<feature type="transmembrane region" description="Helical" evidence="6">
    <location>
        <begin position="150"/>
        <end position="172"/>
    </location>
</feature>
<feature type="transmembrane region" description="Helical" evidence="6">
    <location>
        <begin position="84"/>
        <end position="105"/>
    </location>
</feature>